<reference evidence="2 3" key="1">
    <citation type="journal article" date="2019" name="Nat. Ecol. Evol.">
        <title>Megaphylogeny resolves global patterns of mushroom evolution.</title>
        <authorList>
            <person name="Varga T."/>
            <person name="Krizsan K."/>
            <person name="Foldi C."/>
            <person name="Dima B."/>
            <person name="Sanchez-Garcia M."/>
            <person name="Sanchez-Ramirez S."/>
            <person name="Szollosi G.J."/>
            <person name="Szarkandi J.G."/>
            <person name="Papp V."/>
            <person name="Albert L."/>
            <person name="Andreopoulos W."/>
            <person name="Angelini C."/>
            <person name="Antonin V."/>
            <person name="Barry K.W."/>
            <person name="Bougher N.L."/>
            <person name="Buchanan P."/>
            <person name="Buyck B."/>
            <person name="Bense V."/>
            <person name="Catcheside P."/>
            <person name="Chovatia M."/>
            <person name="Cooper J."/>
            <person name="Damon W."/>
            <person name="Desjardin D."/>
            <person name="Finy P."/>
            <person name="Geml J."/>
            <person name="Haridas S."/>
            <person name="Hughes K."/>
            <person name="Justo A."/>
            <person name="Karasinski D."/>
            <person name="Kautmanova I."/>
            <person name="Kiss B."/>
            <person name="Kocsube S."/>
            <person name="Kotiranta H."/>
            <person name="LaButti K.M."/>
            <person name="Lechner B.E."/>
            <person name="Liimatainen K."/>
            <person name="Lipzen A."/>
            <person name="Lukacs Z."/>
            <person name="Mihaltcheva S."/>
            <person name="Morgado L.N."/>
            <person name="Niskanen T."/>
            <person name="Noordeloos M.E."/>
            <person name="Ohm R.A."/>
            <person name="Ortiz-Santana B."/>
            <person name="Ovrebo C."/>
            <person name="Racz N."/>
            <person name="Riley R."/>
            <person name="Savchenko A."/>
            <person name="Shiryaev A."/>
            <person name="Soop K."/>
            <person name="Spirin V."/>
            <person name="Szebenyi C."/>
            <person name="Tomsovsky M."/>
            <person name="Tulloss R.E."/>
            <person name="Uehling J."/>
            <person name="Grigoriev I.V."/>
            <person name="Vagvolgyi C."/>
            <person name="Papp T."/>
            <person name="Martin F.M."/>
            <person name="Miettinen O."/>
            <person name="Hibbett D.S."/>
            <person name="Nagy L.G."/>
        </authorList>
    </citation>
    <scope>NUCLEOTIDE SEQUENCE [LARGE SCALE GENOMIC DNA]</scope>
    <source>
        <strain evidence="2 3">HHB13444</strain>
    </source>
</reference>
<dbReference type="EMBL" id="ML210978">
    <property type="protein sequence ID" value="TFK93694.1"/>
    <property type="molecule type" value="Genomic_DNA"/>
</dbReference>
<keyword evidence="3" id="KW-1185">Reference proteome</keyword>
<gene>
    <name evidence="2" type="ORF">K466DRAFT_82296</name>
</gene>
<sequence length="90" mass="10341">MRHDHTHSLSVSAFFCSAVVCTGNPSLPFFRCSFVGCISFYLYRIVRPVLSFSSFFVRPFVFALALTLLLLIIPDMLTQKYSVYSYRDLL</sequence>
<keyword evidence="1" id="KW-0472">Membrane</keyword>
<evidence type="ECO:0000313" key="2">
    <source>
        <dbReference type="EMBL" id="TFK93694.1"/>
    </source>
</evidence>
<organism evidence="2 3">
    <name type="scientific">Polyporus arcularius HHB13444</name>
    <dbReference type="NCBI Taxonomy" id="1314778"/>
    <lineage>
        <taxon>Eukaryota</taxon>
        <taxon>Fungi</taxon>
        <taxon>Dikarya</taxon>
        <taxon>Basidiomycota</taxon>
        <taxon>Agaricomycotina</taxon>
        <taxon>Agaricomycetes</taxon>
        <taxon>Polyporales</taxon>
        <taxon>Polyporaceae</taxon>
        <taxon>Polyporus</taxon>
    </lineage>
</organism>
<dbReference type="Proteomes" id="UP000308197">
    <property type="component" value="Unassembled WGS sequence"/>
</dbReference>
<name>A0A5C3PV26_9APHY</name>
<evidence type="ECO:0000256" key="1">
    <source>
        <dbReference type="SAM" id="Phobius"/>
    </source>
</evidence>
<dbReference type="InParanoid" id="A0A5C3PV26"/>
<keyword evidence="1" id="KW-0812">Transmembrane</keyword>
<proteinExistence type="predicted"/>
<feature type="transmembrane region" description="Helical" evidence="1">
    <location>
        <begin position="55"/>
        <end position="73"/>
    </location>
</feature>
<feature type="transmembrane region" description="Helical" evidence="1">
    <location>
        <begin position="12"/>
        <end position="43"/>
    </location>
</feature>
<protein>
    <submittedName>
        <fullName evidence="2">Uncharacterized protein</fullName>
    </submittedName>
</protein>
<evidence type="ECO:0000313" key="3">
    <source>
        <dbReference type="Proteomes" id="UP000308197"/>
    </source>
</evidence>
<dbReference type="AlphaFoldDB" id="A0A5C3PV26"/>
<keyword evidence="1" id="KW-1133">Transmembrane helix</keyword>
<accession>A0A5C3PV26</accession>